<reference evidence="14 15" key="1">
    <citation type="journal article" date="2015" name="Plant Cell">
        <title>Oil accumulation by the oleaginous diatom Fistulifera solaris as revealed by the genome and transcriptome.</title>
        <authorList>
            <person name="Tanaka T."/>
            <person name="Maeda Y."/>
            <person name="Veluchamy A."/>
            <person name="Tanaka M."/>
            <person name="Abida H."/>
            <person name="Marechal E."/>
            <person name="Bowler C."/>
            <person name="Muto M."/>
            <person name="Sunaga Y."/>
            <person name="Tanaka M."/>
            <person name="Yoshino T."/>
            <person name="Taniguchi T."/>
            <person name="Fukuda Y."/>
            <person name="Nemoto M."/>
            <person name="Matsumoto M."/>
            <person name="Wong P.S."/>
            <person name="Aburatani S."/>
            <person name="Fujibuchi W."/>
        </authorList>
    </citation>
    <scope>NUCLEOTIDE SEQUENCE [LARGE SCALE GENOMIC DNA]</scope>
    <source>
        <strain evidence="14 15">JPCC DA0580</strain>
    </source>
</reference>
<evidence type="ECO:0000313" key="14">
    <source>
        <dbReference type="EMBL" id="GAX11054.1"/>
    </source>
</evidence>
<dbReference type="PROSITE" id="PS51194">
    <property type="entry name" value="HELICASE_CTER"/>
    <property type="match status" value="1"/>
</dbReference>
<dbReference type="CDD" id="cd18791">
    <property type="entry name" value="SF2_C_RHA"/>
    <property type="match status" value="1"/>
</dbReference>
<comment type="catalytic activity">
    <reaction evidence="10">
        <text>ATP + H2O = ADP + phosphate + H(+)</text>
        <dbReference type="Rhea" id="RHEA:13065"/>
        <dbReference type="ChEBI" id="CHEBI:15377"/>
        <dbReference type="ChEBI" id="CHEBI:15378"/>
        <dbReference type="ChEBI" id="CHEBI:30616"/>
        <dbReference type="ChEBI" id="CHEBI:43474"/>
        <dbReference type="ChEBI" id="CHEBI:456216"/>
        <dbReference type="EC" id="3.6.4.13"/>
    </reaction>
</comment>
<dbReference type="Gene3D" id="1.20.120.1080">
    <property type="match status" value="1"/>
</dbReference>
<dbReference type="PANTHER" id="PTHR18934">
    <property type="entry name" value="ATP-DEPENDENT RNA HELICASE"/>
    <property type="match status" value="1"/>
</dbReference>
<accession>A0A1Z5JAN3</accession>
<keyword evidence="9" id="KW-0539">Nucleus</keyword>
<feature type="compositionally biased region" description="Basic and acidic residues" evidence="11">
    <location>
        <begin position="99"/>
        <end position="122"/>
    </location>
</feature>
<dbReference type="FunFam" id="3.40.50.300:FF:000007">
    <property type="entry name" value="Pre-mRNA-splicing factor ATP-dependent RNA helicase"/>
    <property type="match status" value="1"/>
</dbReference>
<dbReference type="FunFam" id="3.40.50.300:FF:000726">
    <property type="entry name" value="Pre-mRNA-splicing factor ATP-dependent RNA helicase"/>
    <property type="match status" value="1"/>
</dbReference>
<evidence type="ECO:0000259" key="12">
    <source>
        <dbReference type="PROSITE" id="PS51192"/>
    </source>
</evidence>
<dbReference type="PROSITE" id="PS51192">
    <property type="entry name" value="HELICASE_ATP_BIND_1"/>
    <property type="match status" value="1"/>
</dbReference>
<dbReference type="OrthoDB" id="10253254at2759"/>
<dbReference type="InterPro" id="IPR007502">
    <property type="entry name" value="Helicase-assoc_dom"/>
</dbReference>
<dbReference type="AlphaFoldDB" id="A0A1Z5JAN3"/>
<evidence type="ECO:0000256" key="4">
    <source>
        <dbReference type="ARBA" id="ARBA00022741"/>
    </source>
</evidence>
<dbReference type="GO" id="GO:0071006">
    <property type="term" value="C:U2-type catalytic step 1 spliceosome"/>
    <property type="evidence" value="ECO:0007669"/>
    <property type="project" value="UniProtKB-ARBA"/>
</dbReference>
<dbReference type="InterPro" id="IPR001650">
    <property type="entry name" value="Helicase_C-like"/>
</dbReference>
<evidence type="ECO:0000256" key="3">
    <source>
        <dbReference type="ARBA" id="ARBA00022664"/>
    </source>
</evidence>
<dbReference type="SMART" id="SM00847">
    <property type="entry name" value="HA2"/>
    <property type="match status" value="1"/>
</dbReference>
<dbReference type="SUPFAM" id="SSF52540">
    <property type="entry name" value="P-loop containing nucleoside triphosphate hydrolases"/>
    <property type="match status" value="1"/>
</dbReference>
<evidence type="ECO:0000256" key="6">
    <source>
        <dbReference type="ARBA" id="ARBA00022806"/>
    </source>
</evidence>
<gene>
    <name evidence="14" type="ORF">FisN_21Lh005</name>
</gene>
<dbReference type="InterPro" id="IPR011709">
    <property type="entry name" value="DEAD-box_helicase_OB_fold"/>
</dbReference>
<dbReference type="EC" id="3.6.4.13" evidence="2"/>
<organism evidence="14 15">
    <name type="scientific">Fistulifera solaris</name>
    <name type="common">Oleaginous diatom</name>
    <dbReference type="NCBI Taxonomy" id="1519565"/>
    <lineage>
        <taxon>Eukaryota</taxon>
        <taxon>Sar</taxon>
        <taxon>Stramenopiles</taxon>
        <taxon>Ochrophyta</taxon>
        <taxon>Bacillariophyta</taxon>
        <taxon>Bacillariophyceae</taxon>
        <taxon>Bacillariophycidae</taxon>
        <taxon>Naviculales</taxon>
        <taxon>Naviculaceae</taxon>
        <taxon>Fistulifera</taxon>
    </lineage>
</organism>
<dbReference type="FunFam" id="1.20.120.1080:FF:000001">
    <property type="entry name" value="Pre-mRNA-splicing factor ATP-dependent RNA helicase"/>
    <property type="match status" value="1"/>
</dbReference>
<dbReference type="GO" id="GO:0003724">
    <property type="term" value="F:RNA helicase activity"/>
    <property type="evidence" value="ECO:0007669"/>
    <property type="project" value="UniProtKB-EC"/>
</dbReference>
<dbReference type="EMBL" id="BDSP01000033">
    <property type="protein sequence ID" value="GAX11054.1"/>
    <property type="molecule type" value="Genomic_DNA"/>
</dbReference>
<sequence>MSFKKELQQWCADSLHDVLGFTDAALSSYLAHVALKAKTPDDILLVLKESQTNTTQSLVDFSRQIFQRARRNKPTESTKTNADWIKAATKYEMVDDDQIGDKKKSRKEEKKQQKAEKKEERIRKRRYREPSSSEDEDSGGVDRIRLKAEEHRYRRVQQKEKEEVNERDQDIKERDDFVKRLKERDQSRTKLCHAEQEAETASDKNRVKMEERLARGETVVDEKSGEAINIEKLREHSRRAYLKKREERELKLLQRSLQDEDELFQGARLTAVEQKQLAIKKQILNMARARTEKEDLSDGFYRLPDELNSKQAKADQDKALLTSRYLEPTKEKSEQELWEESQTAKAAALTHAKRKANITDKHEYELVFEDQIDFVMQETKKGYDRRKKKVDSIEDKDVSKPERPQFMTEHEKILAGRKKLPVYPYREEFLAAVKAHQVLILVGETGSGKTTQIPQYLHEIGYSELGKIGCTQPRRVAAMSVAARVAQEMDVKLGHEVGYSIRFEDCTSPQTKILYLTDGKLLREILNEPDLASYSCMVVDEAHERTLHTDILFGLLKDIVRFRKDLKLIVSSATLDAEKFSKYFDGASIFMIPGRMFPVEIYYTKSPEADYVDAAVITVLQIHVTQPLDGDILVFLTGQEEIETAAEILLQRSRNLGSRIAELLVCPIYANLPSEQQAKIFEPTPKGARKVVLATNIAETSLTINGICYVIDTGFNKQKSYHARSGMESLVVTPISQAAANQRSGRAGRTQPGKCFRLFTSFSFQNELEPNTVPEILRTNMANVVLMLKSLGINDLLHFDFMDRPPADALIRALEQLYALGALNDRGELTKLGRRMAEFPLDPMLSKAVIASEKYKCTSEILSMVAMLSLGSSVFYRPKEKAVHADTARLNFARGGGGDHVALLRCYRDWVASDYNQTWCFENYVQVRSMKKARDIREQLEGLCERVEIDNSVSCNDDEMDQVLKSVTSGFFYNIAKLGRTGEYQTVKQKKTVYIHPGSVLAKEESPPTWLVYFELAFTTKEYMRQVAPIQPGWLVEIAPHYYQECDVDDSKAKKMPKARK</sequence>
<dbReference type="GO" id="GO:0005524">
    <property type="term" value="F:ATP binding"/>
    <property type="evidence" value="ECO:0007669"/>
    <property type="project" value="UniProtKB-KW"/>
</dbReference>
<dbReference type="PROSITE" id="PS00690">
    <property type="entry name" value="DEAH_ATP_HELICASE"/>
    <property type="match status" value="1"/>
</dbReference>
<feature type="domain" description="Helicase ATP-binding" evidence="12">
    <location>
        <begin position="430"/>
        <end position="593"/>
    </location>
</feature>
<keyword evidence="15" id="KW-1185">Reference proteome</keyword>
<keyword evidence="5 14" id="KW-0378">Hydrolase</keyword>
<feature type="region of interest" description="Disordered" evidence="11">
    <location>
        <begin position="96"/>
        <end position="208"/>
    </location>
</feature>
<dbReference type="GO" id="GO:0006397">
    <property type="term" value="P:mRNA processing"/>
    <property type="evidence" value="ECO:0007669"/>
    <property type="project" value="UniProtKB-KW"/>
</dbReference>
<dbReference type="InterPro" id="IPR048333">
    <property type="entry name" value="HA2_WH"/>
</dbReference>
<dbReference type="Pfam" id="PF21010">
    <property type="entry name" value="HA2_C"/>
    <property type="match status" value="1"/>
</dbReference>
<dbReference type="GO" id="GO:0003723">
    <property type="term" value="F:RNA binding"/>
    <property type="evidence" value="ECO:0007669"/>
    <property type="project" value="TreeGrafter"/>
</dbReference>
<dbReference type="PANTHER" id="PTHR18934:SF83">
    <property type="entry name" value="PRE-MRNA-SPLICING FACTOR ATP-DEPENDENT RNA HELICASE DHX16"/>
    <property type="match status" value="1"/>
</dbReference>
<feature type="compositionally biased region" description="Basic and acidic residues" evidence="11">
    <location>
        <begin position="140"/>
        <end position="208"/>
    </location>
</feature>
<feature type="domain" description="Helicase C-terminal" evidence="13">
    <location>
        <begin position="618"/>
        <end position="792"/>
    </location>
</feature>
<evidence type="ECO:0000256" key="2">
    <source>
        <dbReference type="ARBA" id="ARBA00012552"/>
    </source>
</evidence>
<dbReference type="Proteomes" id="UP000198406">
    <property type="component" value="Unassembled WGS sequence"/>
</dbReference>
<evidence type="ECO:0000256" key="5">
    <source>
        <dbReference type="ARBA" id="ARBA00022801"/>
    </source>
</evidence>
<evidence type="ECO:0000256" key="11">
    <source>
        <dbReference type="SAM" id="MobiDB-lite"/>
    </source>
</evidence>
<comment type="caution">
    <text evidence="14">The sequence shown here is derived from an EMBL/GenBank/DDBJ whole genome shotgun (WGS) entry which is preliminary data.</text>
</comment>
<dbReference type="GO" id="GO:0008380">
    <property type="term" value="P:RNA splicing"/>
    <property type="evidence" value="ECO:0007669"/>
    <property type="project" value="UniProtKB-KW"/>
</dbReference>
<protein>
    <recommendedName>
        <fullName evidence="2">RNA helicase</fullName>
        <ecNumber evidence="2">3.6.4.13</ecNumber>
    </recommendedName>
</protein>
<dbReference type="InParanoid" id="A0A1Z5JAN3"/>
<keyword evidence="8" id="KW-0508">mRNA splicing</keyword>
<name>A0A1Z5JAN3_FISSO</name>
<dbReference type="InterPro" id="IPR002464">
    <property type="entry name" value="DNA/RNA_helicase_DEAH_CS"/>
</dbReference>
<dbReference type="InterPro" id="IPR011545">
    <property type="entry name" value="DEAD/DEAH_box_helicase_dom"/>
</dbReference>
<keyword evidence="4" id="KW-0547">Nucleotide-binding</keyword>
<evidence type="ECO:0000256" key="10">
    <source>
        <dbReference type="ARBA" id="ARBA00047984"/>
    </source>
</evidence>
<evidence type="ECO:0000256" key="9">
    <source>
        <dbReference type="ARBA" id="ARBA00023242"/>
    </source>
</evidence>
<evidence type="ECO:0000256" key="7">
    <source>
        <dbReference type="ARBA" id="ARBA00022840"/>
    </source>
</evidence>
<keyword evidence="3" id="KW-0507">mRNA processing</keyword>
<dbReference type="Pfam" id="PF00270">
    <property type="entry name" value="DEAD"/>
    <property type="match status" value="1"/>
</dbReference>
<evidence type="ECO:0000259" key="13">
    <source>
        <dbReference type="PROSITE" id="PS51194"/>
    </source>
</evidence>
<dbReference type="GO" id="GO:0016887">
    <property type="term" value="F:ATP hydrolysis activity"/>
    <property type="evidence" value="ECO:0007669"/>
    <property type="project" value="RHEA"/>
</dbReference>
<keyword evidence="6 14" id="KW-0347">Helicase</keyword>
<evidence type="ECO:0000313" key="15">
    <source>
        <dbReference type="Proteomes" id="UP000198406"/>
    </source>
</evidence>
<proteinExistence type="predicted"/>
<keyword evidence="7" id="KW-0067">ATP-binding</keyword>
<dbReference type="Pfam" id="PF00271">
    <property type="entry name" value="Helicase_C"/>
    <property type="match status" value="1"/>
</dbReference>
<evidence type="ECO:0000256" key="8">
    <source>
        <dbReference type="ARBA" id="ARBA00023187"/>
    </source>
</evidence>
<dbReference type="InterPro" id="IPR027417">
    <property type="entry name" value="P-loop_NTPase"/>
</dbReference>
<dbReference type="Pfam" id="PF04408">
    <property type="entry name" value="WHD_HA2"/>
    <property type="match status" value="1"/>
</dbReference>
<dbReference type="InterPro" id="IPR014001">
    <property type="entry name" value="Helicase_ATP-bd"/>
</dbReference>
<dbReference type="SMART" id="SM00490">
    <property type="entry name" value="HELICc"/>
    <property type="match status" value="1"/>
</dbReference>
<dbReference type="Pfam" id="PF07717">
    <property type="entry name" value="OB_NTP_bind"/>
    <property type="match status" value="1"/>
</dbReference>
<dbReference type="Gene3D" id="3.40.50.300">
    <property type="entry name" value="P-loop containing nucleotide triphosphate hydrolases"/>
    <property type="match status" value="2"/>
</dbReference>
<dbReference type="GO" id="GO:0071013">
    <property type="term" value="C:catalytic step 2 spliceosome"/>
    <property type="evidence" value="ECO:0007669"/>
    <property type="project" value="TreeGrafter"/>
</dbReference>
<evidence type="ECO:0000256" key="1">
    <source>
        <dbReference type="ARBA" id="ARBA00004123"/>
    </source>
</evidence>
<dbReference type="SMART" id="SM00487">
    <property type="entry name" value="DEXDc"/>
    <property type="match status" value="1"/>
</dbReference>
<comment type="subcellular location">
    <subcellularLocation>
        <location evidence="1">Nucleus</location>
    </subcellularLocation>
</comment>